<dbReference type="EMBL" id="JAEPRB010000074">
    <property type="protein sequence ID" value="KAG2222821.1"/>
    <property type="molecule type" value="Genomic_DNA"/>
</dbReference>
<evidence type="ECO:0000313" key="3">
    <source>
        <dbReference type="Proteomes" id="UP000646827"/>
    </source>
</evidence>
<dbReference type="AlphaFoldDB" id="A0A8H7S514"/>
<sequence length="412" mass="45644">MSLALREDNFVVIDVGSQVTRAGMGTHDTNKTPVVAVNMSDFNYPLKSDTIVSWEDLEACWHHILFKELGIKKSRNEHPVLLAVPTQWSKFEHERIAQMFFERFNVPGIYIAPQPLLALYGCGAVSGIAVDIGEESTQINVVIDSLLQSQATITVPVGGVHFDEYLLKLMKNDAALVKQFEDKEGITLDKEFARFVKVQPGVCNVYVGHDAISKEKAAAASVIENAAAAATEEAIEDDVVTTEKEDEDKAKDIPEAIEIEYKGHKFSIGAYRHKVFDPLFDLRIIGNNGLNIIEGMRIAASHCEPPEIRPKLWESVALCGGGSLVSGLQPRIRSEVADELPVSENIGDAQPRQVGFLRIPDYFTVLKDRKYRNLCTWLGGEIVAKLVFIDAKNYVSKVDYNESGPSVVHTFL</sequence>
<dbReference type="Gene3D" id="3.30.420.40">
    <property type="match status" value="3"/>
</dbReference>
<gene>
    <name evidence="2" type="ORF">INT45_011631</name>
</gene>
<reference evidence="2 3" key="1">
    <citation type="submission" date="2020-12" db="EMBL/GenBank/DDBJ databases">
        <title>Metabolic potential, ecology and presence of endohyphal bacteria is reflected in genomic diversity of Mucoromycotina.</title>
        <authorList>
            <person name="Muszewska A."/>
            <person name="Okrasinska A."/>
            <person name="Steczkiewicz K."/>
            <person name="Drgas O."/>
            <person name="Orlowska M."/>
            <person name="Perlinska-Lenart U."/>
            <person name="Aleksandrzak-Piekarczyk T."/>
            <person name="Szatraj K."/>
            <person name="Zielenkiewicz U."/>
            <person name="Pilsyk S."/>
            <person name="Malc E."/>
            <person name="Mieczkowski P."/>
            <person name="Kruszewska J.S."/>
            <person name="Biernat P."/>
            <person name="Pawlowska J."/>
        </authorList>
    </citation>
    <scope>NUCLEOTIDE SEQUENCE [LARGE SCALE GENOMIC DNA]</scope>
    <source>
        <strain evidence="2 3">CBS 142.35</strain>
    </source>
</reference>
<dbReference type="CDD" id="cd10208">
    <property type="entry name" value="ASKHA_NBD_ScArp9-like"/>
    <property type="match status" value="1"/>
</dbReference>
<evidence type="ECO:0000313" key="2">
    <source>
        <dbReference type="EMBL" id="KAG2222821.1"/>
    </source>
</evidence>
<dbReference type="InterPro" id="IPR004000">
    <property type="entry name" value="Actin"/>
</dbReference>
<dbReference type="Pfam" id="PF00022">
    <property type="entry name" value="Actin"/>
    <property type="match status" value="1"/>
</dbReference>
<dbReference type="Gene3D" id="3.90.640.10">
    <property type="entry name" value="Actin, Chain A, domain 4"/>
    <property type="match status" value="1"/>
</dbReference>
<evidence type="ECO:0000256" key="1">
    <source>
        <dbReference type="RuleBase" id="RU000487"/>
    </source>
</evidence>
<protein>
    <submittedName>
        <fullName evidence="2">Uncharacterized protein</fullName>
    </submittedName>
</protein>
<keyword evidence="3" id="KW-1185">Reference proteome</keyword>
<name>A0A8H7S514_9FUNG</name>
<dbReference type="InterPro" id="IPR043129">
    <property type="entry name" value="ATPase_NBD"/>
</dbReference>
<dbReference type="SUPFAM" id="SSF53067">
    <property type="entry name" value="Actin-like ATPase domain"/>
    <property type="match status" value="2"/>
</dbReference>
<dbReference type="OrthoDB" id="74201at2759"/>
<dbReference type="PRINTS" id="PR00190">
    <property type="entry name" value="ACTIN"/>
</dbReference>
<dbReference type="PANTHER" id="PTHR11937">
    <property type="entry name" value="ACTIN"/>
    <property type="match status" value="1"/>
</dbReference>
<organism evidence="2 3">
    <name type="scientific">Circinella minor</name>
    <dbReference type="NCBI Taxonomy" id="1195481"/>
    <lineage>
        <taxon>Eukaryota</taxon>
        <taxon>Fungi</taxon>
        <taxon>Fungi incertae sedis</taxon>
        <taxon>Mucoromycota</taxon>
        <taxon>Mucoromycotina</taxon>
        <taxon>Mucoromycetes</taxon>
        <taxon>Mucorales</taxon>
        <taxon>Lichtheimiaceae</taxon>
        <taxon>Circinella</taxon>
    </lineage>
</organism>
<comment type="caution">
    <text evidence="2">The sequence shown here is derived from an EMBL/GenBank/DDBJ whole genome shotgun (WGS) entry which is preliminary data.</text>
</comment>
<dbReference type="Proteomes" id="UP000646827">
    <property type="component" value="Unassembled WGS sequence"/>
</dbReference>
<comment type="similarity">
    <text evidence="1">Belongs to the actin family.</text>
</comment>
<dbReference type="SMART" id="SM00268">
    <property type="entry name" value="ACTIN"/>
    <property type="match status" value="1"/>
</dbReference>
<proteinExistence type="inferred from homology"/>
<accession>A0A8H7S514</accession>